<feature type="region of interest" description="Disordered" evidence="1">
    <location>
        <begin position="1"/>
        <end position="74"/>
    </location>
</feature>
<dbReference type="EMBL" id="KI925458">
    <property type="protein sequence ID" value="ETW81369.1"/>
    <property type="molecule type" value="Genomic_DNA"/>
</dbReference>
<dbReference type="RefSeq" id="XP_009546023.1">
    <property type="nucleotide sequence ID" value="XM_009547728.1"/>
</dbReference>
<protein>
    <submittedName>
        <fullName evidence="2">Uncharacterized protein</fullName>
    </submittedName>
</protein>
<proteinExistence type="predicted"/>
<evidence type="ECO:0000313" key="2">
    <source>
        <dbReference type="EMBL" id="ETW81369.1"/>
    </source>
</evidence>
<dbReference type="AlphaFoldDB" id="W4K6K3"/>
<organism evidence="2 3">
    <name type="scientific">Heterobasidion irregulare (strain TC 32-1)</name>
    <dbReference type="NCBI Taxonomy" id="747525"/>
    <lineage>
        <taxon>Eukaryota</taxon>
        <taxon>Fungi</taxon>
        <taxon>Dikarya</taxon>
        <taxon>Basidiomycota</taxon>
        <taxon>Agaricomycotina</taxon>
        <taxon>Agaricomycetes</taxon>
        <taxon>Russulales</taxon>
        <taxon>Bondarzewiaceae</taxon>
        <taxon>Heterobasidion</taxon>
        <taxon>Heterobasidion annosum species complex</taxon>
    </lineage>
</organism>
<dbReference type="GeneID" id="20676121"/>
<accession>W4K6K3</accession>
<dbReference type="Proteomes" id="UP000030671">
    <property type="component" value="Unassembled WGS sequence"/>
</dbReference>
<dbReference type="KEGG" id="hir:HETIRDRAFT_451179"/>
<evidence type="ECO:0000256" key="1">
    <source>
        <dbReference type="SAM" id="MobiDB-lite"/>
    </source>
</evidence>
<gene>
    <name evidence="2" type="ORF">HETIRDRAFT_451179</name>
</gene>
<name>W4K6K3_HETIT</name>
<dbReference type="InParanoid" id="W4K6K3"/>
<dbReference type="HOGENOM" id="CLU_2399939_0_0_1"/>
<reference evidence="2 3" key="1">
    <citation type="journal article" date="2012" name="New Phytol.">
        <title>Insight into trade-off between wood decay and parasitism from the genome of a fungal forest pathogen.</title>
        <authorList>
            <person name="Olson A."/>
            <person name="Aerts A."/>
            <person name="Asiegbu F."/>
            <person name="Belbahri L."/>
            <person name="Bouzid O."/>
            <person name="Broberg A."/>
            <person name="Canback B."/>
            <person name="Coutinho P.M."/>
            <person name="Cullen D."/>
            <person name="Dalman K."/>
            <person name="Deflorio G."/>
            <person name="van Diepen L.T."/>
            <person name="Dunand C."/>
            <person name="Duplessis S."/>
            <person name="Durling M."/>
            <person name="Gonthier P."/>
            <person name="Grimwood J."/>
            <person name="Fossdal C.G."/>
            <person name="Hansson D."/>
            <person name="Henrissat B."/>
            <person name="Hietala A."/>
            <person name="Himmelstrand K."/>
            <person name="Hoffmeister D."/>
            <person name="Hogberg N."/>
            <person name="James T.Y."/>
            <person name="Karlsson M."/>
            <person name="Kohler A."/>
            <person name="Kues U."/>
            <person name="Lee Y.H."/>
            <person name="Lin Y.C."/>
            <person name="Lind M."/>
            <person name="Lindquist E."/>
            <person name="Lombard V."/>
            <person name="Lucas S."/>
            <person name="Lunden K."/>
            <person name="Morin E."/>
            <person name="Murat C."/>
            <person name="Park J."/>
            <person name="Raffaello T."/>
            <person name="Rouze P."/>
            <person name="Salamov A."/>
            <person name="Schmutz J."/>
            <person name="Solheim H."/>
            <person name="Stahlberg J."/>
            <person name="Velez H."/>
            <person name="de Vries R.P."/>
            <person name="Wiebenga A."/>
            <person name="Woodward S."/>
            <person name="Yakovlev I."/>
            <person name="Garbelotto M."/>
            <person name="Martin F."/>
            <person name="Grigoriev I.V."/>
            <person name="Stenlid J."/>
        </authorList>
    </citation>
    <scope>NUCLEOTIDE SEQUENCE [LARGE SCALE GENOMIC DNA]</scope>
    <source>
        <strain evidence="2 3">TC 32-1</strain>
    </source>
</reference>
<evidence type="ECO:0000313" key="3">
    <source>
        <dbReference type="Proteomes" id="UP000030671"/>
    </source>
</evidence>
<feature type="compositionally biased region" description="Low complexity" evidence="1">
    <location>
        <begin position="60"/>
        <end position="72"/>
    </location>
</feature>
<feature type="compositionally biased region" description="Basic and acidic residues" evidence="1">
    <location>
        <begin position="31"/>
        <end position="44"/>
    </location>
</feature>
<sequence length="93" mass="10074">MLTSGDTPDTAGWPRRPERFPPMPTTSALRYRADAPPRVSHDGLEPAAPAKDLAKLSPYASQASTARTAPRAAPRRDIAESFIACAYWVVQVP</sequence>
<keyword evidence="3" id="KW-1185">Reference proteome</keyword>